<comment type="catalytic activity">
    <reaction evidence="1">
        <text>ATP + protein L-histidine = ADP + protein N-phospho-L-histidine.</text>
        <dbReference type="EC" id="2.7.13.3"/>
    </reaction>
</comment>
<evidence type="ECO:0000256" key="5">
    <source>
        <dbReference type="SAM" id="Coils"/>
    </source>
</evidence>
<feature type="modified residue" description="4-aspartylphosphate" evidence="4">
    <location>
        <position position="559"/>
    </location>
</feature>
<feature type="transmembrane region" description="Helical" evidence="6">
    <location>
        <begin position="44"/>
        <end position="64"/>
    </location>
</feature>
<organism evidence="9 10">
    <name type="scientific">Pyrinomonas methylaliphatogenes</name>
    <dbReference type="NCBI Taxonomy" id="454194"/>
    <lineage>
        <taxon>Bacteria</taxon>
        <taxon>Pseudomonadati</taxon>
        <taxon>Acidobacteriota</taxon>
        <taxon>Blastocatellia</taxon>
        <taxon>Blastocatellales</taxon>
        <taxon>Pyrinomonadaceae</taxon>
        <taxon>Pyrinomonas</taxon>
    </lineage>
</organism>
<dbReference type="InterPro" id="IPR036097">
    <property type="entry name" value="HisK_dim/P_sf"/>
</dbReference>
<dbReference type="InterPro" id="IPR036890">
    <property type="entry name" value="HATPase_C_sf"/>
</dbReference>
<dbReference type="SUPFAM" id="SSF52172">
    <property type="entry name" value="CheY-like"/>
    <property type="match status" value="1"/>
</dbReference>
<feature type="transmembrane region" description="Helical" evidence="6">
    <location>
        <begin position="108"/>
        <end position="130"/>
    </location>
</feature>
<dbReference type="OrthoDB" id="9815750at2"/>
<dbReference type="CDD" id="cd00082">
    <property type="entry name" value="HisKA"/>
    <property type="match status" value="1"/>
</dbReference>
<dbReference type="RefSeq" id="WP_060635460.1">
    <property type="nucleotide sequence ID" value="NZ_CBXV010000005.1"/>
</dbReference>
<dbReference type="AlphaFoldDB" id="A0A0B6WWZ8"/>
<sequence>MQSAGDQSAKGISLKKPFIGAVIAFGVGVLLFSAWHLQVERLDARFLIILIITLAFSSRLVVRIPTIPSQISVSDTLIFLTLLLYGREAAVLLSILEASVSSPRFSKRAVTTLFNAAVMGISTFLTASALGRLFGPPERIIYVSYSANLIFALGVMALVQYITNSGLVAVASALRTGQAIWSTWRNYYLWTSVTYLAGASAAIIVAKLTLLWGFYSVLATTPIILVVYLTYRTYAQNLEAARRHVEELSRYIAEQEKLRAQCAQLEKLSALGELASGVAHDFNNILSGILGRAQLLLRTDDAETIRHGLAIIVKMAEDGAKTVKRIQDFARQRRHHERKPVSVDQILWDAFEITRPRWKDDAEAKGAHIQFDLEPRSFATVLGDESELREVLINMIFNAVDALPHGGRIRLASETLGEEVIISLSDTGIGIGPEIISRIFDPFFTTKEHSGLGLGLAISYSIIQRHGGRITVESEPGRGTTFRINLPIARFSAQTAGPEAVARASAEKAHILVVDDEDYVRELLCDILSSEGHMVTQAESARRALELFERYRFDAVFTDIGMPEMNGWELARRVRAIDDEIPIALVTGWGEMIGEEEREKEGIDWVVAKPFQVDQILDLASQALERRAKDTQTVG</sequence>
<name>A0A0B6WWZ8_9BACT</name>
<dbReference type="SMART" id="SM00388">
    <property type="entry name" value="HisKA"/>
    <property type="match status" value="1"/>
</dbReference>
<keyword evidence="5" id="KW-0175">Coiled coil</keyword>
<keyword evidence="6" id="KW-0472">Membrane</keyword>
<dbReference type="PANTHER" id="PTHR43547">
    <property type="entry name" value="TWO-COMPONENT HISTIDINE KINASE"/>
    <property type="match status" value="1"/>
</dbReference>
<dbReference type="Gene3D" id="3.40.50.2300">
    <property type="match status" value="1"/>
</dbReference>
<dbReference type="InterPro" id="IPR011006">
    <property type="entry name" value="CheY-like_superfamily"/>
</dbReference>
<dbReference type="PRINTS" id="PR00344">
    <property type="entry name" value="BCTRLSENSOR"/>
</dbReference>
<dbReference type="PROSITE" id="PS50109">
    <property type="entry name" value="HIS_KIN"/>
    <property type="match status" value="1"/>
</dbReference>
<dbReference type="Pfam" id="PF02518">
    <property type="entry name" value="HATPase_c"/>
    <property type="match status" value="1"/>
</dbReference>
<dbReference type="STRING" id="454194.PYK22_01581"/>
<dbReference type="InterPro" id="IPR005467">
    <property type="entry name" value="His_kinase_dom"/>
</dbReference>
<evidence type="ECO:0000259" key="8">
    <source>
        <dbReference type="PROSITE" id="PS50110"/>
    </source>
</evidence>
<dbReference type="SUPFAM" id="SSF47384">
    <property type="entry name" value="Homodimeric domain of signal transducing histidine kinase"/>
    <property type="match status" value="1"/>
</dbReference>
<keyword evidence="9" id="KW-0808">Transferase</keyword>
<feature type="transmembrane region" description="Helical" evidence="6">
    <location>
        <begin position="76"/>
        <end position="96"/>
    </location>
</feature>
<dbReference type="SUPFAM" id="SSF55874">
    <property type="entry name" value="ATPase domain of HSP90 chaperone/DNA topoisomerase II/histidine kinase"/>
    <property type="match status" value="1"/>
</dbReference>
<gene>
    <name evidence="9" type="ORF">PYK22_01581</name>
</gene>
<dbReference type="Gene3D" id="3.30.565.10">
    <property type="entry name" value="Histidine kinase-like ATPase, C-terminal domain"/>
    <property type="match status" value="1"/>
</dbReference>
<dbReference type="SMART" id="SM00448">
    <property type="entry name" value="REC"/>
    <property type="match status" value="1"/>
</dbReference>
<feature type="transmembrane region" description="Helical" evidence="6">
    <location>
        <begin position="212"/>
        <end position="231"/>
    </location>
</feature>
<dbReference type="Pfam" id="PF00512">
    <property type="entry name" value="HisKA"/>
    <property type="match status" value="1"/>
</dbReference>
<evidence type="ECO:0000256" key="1">
    <source>
        <dbReference type="ARBA" id="ARBA00000085"/>
    </source>
</evidence>
<keyword evidence="6" id="KW-0812">Transmembrane</keyword>
<feature type="domain" description="Response regulatory" evidence="8">
    <location>
        <begin position="510"/>
        <end position="624"/>
    </location>
</feature>
<evidence type="ECO:0000256" key="4">
    <source>
        <dbReference type="PROSITE-ProRule" id="PRU00169"/>
    </source>
</evidence>
<evidence type="ECO:0000313" key="10">
    <source>
        <dbReference type="Proteomes" id="UP000031518"/>
    </source>
</evidence>
<feature type="transmembrane region" description="Helical" evidence="6">
    <location>
        <begin position="186"/>
        <end position="206"/>
    </location>
</feature>
<evidence type="ECO:0000313" key="9">
    <source>
        <dbReference type="EMBL" id="CDM65576.1"/>
    </source>
</evidence>
<keyword evidence="3 4" id="KW-0597">Phosphoprotein</keyword>
<reference evidence="9 10" key="2">
    <citation type="submission" date="2015-01" db="EMBL/GenBank/DDBJ databases">
        <title>Complete genome sequence of Pyrinomonas methylaliphatogenes type strain K22T.</title>
        <authorList>
            <person name="Lee K.C.Y."/>
            <person name="Power J.F."/>
            <person name="Dunfield P.F."/>
            <person name="Morgan X.C."/>
            <person name="Huttenhower C."/>
            <person name="Stott M.B."/>
        </authorList>
    </citation>
    <scope>NUCLEOTIDE SEQUENCE [LARGE SCALE GENOMIC DNA]</scope>
    <source>
        <strain evidence="9 10">K22</strain>
    </source>
</reference>
<dbReference type="Pfam" id="PF00072">
    <property type="entry name" value="Response_reg"/>
    <property type="match status" value="1"/>
</dbReference>
<keyword evidence="10" id="KW-1185">Reference proteome</keyword>
<accession>A0A0B6WWZ8</accession>
<dbReference type="Gene3D" id="1.10.287.130">
    <property type="match status" value="1"/>
</dbReference>
<evidence type="ECO:0000259" key="7">
    <source>
        <dbReference type="PROSITE" id="PS50109"/>
    </source>
</evidence>
<dbReference type="GO" id="GO:0000155">
    <property type="term" value="F:phosphorelay sensor kinase activity"/>
    <property type="evidence" value="ECO:0007669"/>
    <property type="project" value="InterPro"/>
</dbReference>
<protein>
    <recommendedName>
        <fullName evidence="2">histidine kinase</fullName>
        <ecNumber evidence="2">2.7.13.3</ecNumber>
    </recommendedName>
</protein>
<dbReference type="SMART" id="SM00387">
    <property type="entry name" value="HATPase_c"/>
    <property type="match status" value="1"/>
</dbReference>
<proteinExistence type="predicted"/>
<dbReference type="InterPro" id="IPR001789">
    <property type="entry name" value="Sig_transdc_resp-reg_receiver"/>
</dbReference>
<dbReference type="EC" id="2.7.13.3" evidence="2"/>
<dbReference type="PROSITE" id="PS50110">
    <property type="entry name" value="RESPONSE_REGULATORY"/>
    <property type="match status" value="1"/>
</dbReference>
<dbReference type="Proteomes" id="UP000031518">
    <property type="component" value="Unassembled WGS sequence"/>
</dbReference>
<evidence type="ECO:0000256" key="2">
    <source>
        <dbReference type="ARBA" id="ARBA00012438"/>
    </source>
</evidence>
<feature type="transmembrane region" description="Helical" evidence="6">
    <location>
        <begin position="18"/>
        <end position="37"/>
    </location>
</feature>
<feature type="domain" description="Histidine kinase" evidence="7">
    <location>
        <begin position="277"/>
        <end position="490"/>
    </location>
</feature>
<evidence type="ECO:0000256" key="3">
    <source>
        <dbReference type="ARBA" id="ARBA00022553"/>
    </source>
</evidence>
<dbReference type="InterPro" id="IPR003661">
    <property type="entry name" value="HisK_dim/P_dom"/>
</dbReference>
<dbReference type="EMBL" id="CBXV010000005">
    <property type="protein sequence ID" value="CDM65576.1"/>
    <property type="molecule type" value="Genomic_DNA"/>
</dbReference>
<keyword evidence="9" id="KW-0418">Kinase</keyword>
<feature type="transmembrane region" description="Helical" evidence="6">
    <location>
        <begin position="150"/>
        <end position="174"/>
    </location>
</feature>
<feature type="coiled-coil region" evidence="5">
    <location>
        <begin position="238"/>
        <end position="268"/>
    </location>
</feature>
<dbReference type="InterPro" id="IPR003594">
    <property type="entry name" value="HATPase_dom"/>
</dbReference>
<dbReference type="InterPro" id="IPR004358">
    <property type="entry name" value="Sig_transdc_His_kin-like_C"/>
</dbReference>
<dbReference type="PANTHER" id="PTHR43547:SF2">
    <property type="entry name" value="HYBRID SIGNAL TRANSDUCTION HISTIDINE KINASE C"/>
    <property type="match status" value="1"/>
</dbReference>
<reference evidence="9 10" key="1">
    <citation type="submission" date="2013-12" db="EMBL/GenBank/DDBJ databases">
        <authorList>
            <person name="Stott M."/>
        </authorList>
    </citation>
    <scope>NUCLEOTIDE SEQUENCE [LARGE SCALE GENOMIC DNA]</scope>
    <source>
        <strain evidence="9 10">K22</strain>
    </source>
</reference>
<evidence type="ECO:0000256" key="6">
    <source>
        <dbReference type="SAM" id="Phobius"/>
    </source>
</evidence>
<keyword evidence="6" id="KW-1133">Transmembrane helix</keyword>